<dbReference type="PANTHER" id="PTHR33546:SF1">
    <property type="entry name" value="LARGE, MULTIFUNCTIONAL SECRETED PROTEIN"/>
    <property type="match status" value="1"/>
</dbReference>
<keyword evidence="4" id="KW-1185">Reference proteome</keyword>
<dbReference type="Pfam" id="PF22807">
    <property type="entry name" value="TrAA12"/>
    <property type="match status" value="1"/>
</dbReference>
<evidence type="ECO:0000313" key="3">
    <source>
        <dbReference type="EMBL" id="GEM45498.1"/>
    </source>
</evidence>
<evidence type="ECO:0000313" key="4">
    <source>
        <dbReference type="Proteomes" id="UP000321306"/>
    </source>
</evidence>
<feature type="domain" description="Pyrroloquinoline quinone-dependent pyranose dehydrogenase beta-propeller" evidence="2">
    <location>
        <begin position="60"/>
        <end position="407"/>
    </location>
</feature>
<feature type="signal peptide" evidence="1">
    <location>
        <begin position="1"/>
        <end position="18"/>
    </location>
</feature>
<dbReference type="PANTHER" id="PTHR33546">
    <property type="entry name" value="LARGE, MULTIFUNCTIONAL SECRETED PROTEIN-RELATED"/>
    <property type="match status" value="1"/>
</dbReference>
<dbReference type="InterPro" id="IPR011042">
    <property type="entry name" value="6-blade_b-propeller_TolB-like"/>
</dbReference>
<feature type="chain" id="PRO_5021842479" evidence="1">
    <location>
        <begin position="19"/>
        <end position="413"/>
    </location>
</feature>
<protein>
    <submittedName>
        <fullName evidence="3">Oxidoreductase</fullName>
    </submittedName>
</protein>
<name>A0A511MYX8_DEIC1</name>
<dbReference type="RefSeq" id="WP_146882956.1">
    <property type="nucleotide sequence ID" value="NZ_BJXB01000004.1"/>
</dbReference>
<dbReference type="AlphaFoldDB" id="A0A511MYX8"/>
<dbReference type="EMBL" id="BJXB01000004">
    <property type="protein sequence ID" value="GEM45498.1"/>
    <property type="molecule type" value="Genomic_DNA"/>
</dbReference>
<dbReference type="InterPro" id="IPR054539">
    <property type="entry name" value="Beta-prop_PDH"/>
</dbReference>
<comment type="caution">
    <text evidence="3">The sequence shown here is derived from an EMBL/GenBank/DDBJ whole genome shotgun (WGS) entry which is preliminary data.</text>
</comment>
<keyword evidence="1" id="KW-0732">Signal</keyword>
<accession>A0A511MYX8</accession>
<sequence>MHRNLLSTLTLLLSVAFAQQPQDPPTPRPIPPAEPPATVTATRNEVTALEFTSDRLSLIKLPAGFQVKVMATGLGNARMLHVMPDGSIYLTRRQSNDVMLLKDQNGDGFIDSNERRQVAQNLKLAHGIDVKDGKMYIFADTTIWVATIKSDGTLTTPRIFADQFPDSGQHSARTLHWGTDGYLYGGVGSPNNDTPVPNPEAATIVRIAPDGKSREVFAKGLRHTIGFRWHPQTGALWGFDQGSDWHGDNIPPEELNLLQRGKNYGWPFCYGAKEPDPYVNVGQIPGKIPKAEYCQMTEPSTLNYTAHAAAIEMIFYTGDQFPASFKNDAFVAFRGSWNRTEPSGYELAHVDFNDQGQPVSITPFMTGFVFKDGDQWNQFARLAGVAQFIDGSLLVTDDQSGVLFQITYTGGAQ</sequence>
<organism evidence="3 4">
    <name type="scientific">Deinococcus cellulosilyticus (strain DSM 18568 / NBRC 106333 / KACC 11606 / 5516J-15)</name>
    <dbReference type="NCBI Taxonomy" id="1223518"/>
    <lineage>
        <taxon>Bacteria</taxon>
        <taxon>Thermotogati</taxon>
        <taxon>Deinococcota</taxon>
        <taxon>Deinococci</taxon>
        <taxon>Deinococcales</taxon>
        <taxon>Deinococcaceae</taxon>
        <taxon>Deinococcus</taxon>
    </lineage>
</organism>
<gene>
    <name evidence="3" type="ORF">DC3_11330</name>
</gene>
<reference evidence="3 4" key="1">
    <citation type="submission" date="2019-07" db="EMBL/GenBank/DDBJ databases">
        <title>Whole genome shotgun sequence of Deinococcus cellulosilyticus NBRC 106333.</title>
        <authorList>
            <person name="Hosoyama A."/>
            <person name="Uohara A."/>
            <person name="Ohji S."/>
            <person name="Ichikawa N."/>
        </authorList>
    </citation>
    <scope>NUCLEOTIDE SEQUENCE [LARGE SCALE GENOMIC DNA]</scope>
    <source>
        <strain evidence="3 4">NBRC 106333</strain>
    </source>
</reference>
<dbReference type="Proteomes" id="UP000321306">
    <property type="component" value="Unassembled WGS sequence"/>
</dbReference>
<evidence type="ECO:0000256" key="1">
    <source>
        <dbReference type="SAM" id="SignalP"/>
    </source>
</evidence>
<dbReference type="SUPFAM" id="SSF50952">
    <property type="entry name" value="Soluble quinoprotein glucose dehydrogenase"/>
    <property type="match status" value="1"/>
</dbReference>
<dbReference type="Gene3D" id="2.120.10.30">
    <property type="entry name" value="TolB, C-terminal domain"/>
    <property type="match status" value="1"/>
</dbReference>
<dbReference type="OrthoDB" id="9770043at2"/>
<evidence type="ECO:0000259" key="2">
    <source>
        <dbReference type="Pfam" id="PF22807"/>
    </source>
</evidence>
<dbReference type="InterPro" id="IPR011041">
    <property type="entry name" value="Quinoprot_gluc/sorb_DH_b-prop"/>
</dbReference>
<proteinExistence type="predicted"/>